<name>A0ABR8U8S7_9BACL</name>
<gene>
    <name evidence="3" type="ORF">H9649_04885</name>
</gene>
<feature type="domain" description="DUF4064" evidence="2">
    <location>
        <begin position="2"/>
        <end position="116"/>
    </location>
</feature>
<evidence type="ECO:0000313" key="4">
    <source>
        <dbReference type="Proteomes" id="UP000626786"/>
    </source>
</evidence>
<feature type="transmembrane region" description="Helical" evidence="1">
    <location>
        <begin position="72"/>
        <end position="95"/>
    </location>
</feature>
<dbReference type="EMBL" id="JACSQN010000003">
    <property type="protein sequence ID" value="MBD7983909.1"/>
    <property type="molecule type" value="Genomic_DNA"/>
</dbReference>
<evidence type="ECO:0000256" key="1">
    <source>
        <dbReference type="SAM" id="Phobius"/>
    </source>
</evidence>
<keyword evidence="1" id="KW-1133">Transmembrane helix</keyword>
<dbReference type="InterPro" id="IPR025273">
    <property type="entry name" value="DUF4064"/>
</dbReference>
<feature type="transmembrane region" description="Helical" evidence="1">
    <location>
        <begin position="12"/>
        <end position="34"/>
    </location>
</feature>
<dbReference type="RefSeq" id="WP_191693597.1">
    <property type="nucleotide sequence ID" value="NZ_JACSQN010000003.1"/>
</dbReference>
<organism evidence="3 4">
    <name type="scientific">Sporosarcina quadrami</name>
    <dbReference type="NCBI Taxonomy" id="2762234"/>
    <lineage>
        <taxon>Bacteria</taxon>
        <taxon>Bacillati</taxon>
        <taxon>Bacillota</taxon>
        <taxon>Bacilli</taxon>
        <taxon>Bacillales</taxon>
        <taxon>Caryophanaceae</taxon>
        <taxon>Sporosarcina</taxon>
    </lineage>
</organism>
<accession>A0ABR8U8S7</accession>
<dbReference type="Pfam" id="PF13273">
    <property type="entry name" value="DUF4064"/>
    <property type="match status" value="1"/>
</dbReference>
<keyword evidence="4" id="KW-1185">Reference proteome</keyword>
<feature type="transmembrane region" description="Helical" evidence="1">
    <location>
        <begin position="102"/>
        <end position="128"/>
    </location>
</feature>
<comment type="caution">
    <text evidence="3">The sequence shown here is derived from an EMBL/GenBank/DDBJ whole genome shotgun (WGS) entry which is preliminary data.</text>
</comment>
<protein>
    <submittedName>
        <fullName evidence="3">DUF4064 domain-containing protein</fullName>
    </submittedName>
</protein>
<evidence type="ECO:0000259" key="2">
    <source>
        <dbReference type="Pfam" id="PF13273"/>
    </source>
</evidence>
<keyword evidence="1" id="KW-0812">Transmembrane</keyword>
<reference evidence="3 4" key="1">
    <citation type="submission" date="2020-08" db="EMBL/GenBank/DDBJ databases">
        <title>A Genomic Blueprint of the Chicken Gut Microbiome.</title>
        <authorList>
            <person name="Gilroy R."/>
            <person name="Ravi A."/>
            <person name="Getino M."/>
            <person name="Pursley I."/>
            <person name="Horton D.L."/>
            <person name="Alikhan N.-F."/>
            <person name="Baker D."/>
            <person name="Gharbi K."/>
            <person name="Hall N."/>
            <person name="Watson M."/>
            <person name="Adriaenssens E.M."/>
            <person name="Foster-Nyarko E."/>
            <person name="Jarju S."/>
            <person name="Secka A."/>
            <person name="Antonio M."/>
            <person name="Oren A."/>
            <person name="Chaudhuri R."/>
            <person name="La Ragione R.M."/>
            <person name="Hildebrand F."/>
            <person name="Pallen M.J."/>
        </authorList>
    </citation>
    <scope>NUCLEOTIDE SEQUENCE [LARGE SCALE GENOMIC DNA]</scope>
    <source>
        <strain evidence="3 4">Sa2YVA2</strain>
    </source>
</reference>
<sequence length="157" mass="17313">MNRTAERVLSIIAVVLTGIGTILGFAGIAFFNLIKNDPSVRQEIEMEMMTDPTLSPSDMDAVFAAFDVFGGFLWVIIIFMILSVILNIIGIVNIWNNKNAKLAGIMFIIAGLMGGILTLPSILLYIAAILCFTKKPPLEDELQFVDQPYNDDSMRPL</sequence>
<proteinExistence type="predicted"/>
<dbReference type="Proteomes" id="UP000626786">
    <property type="component" value="Unassembled WGS sequence"/>
</dbReference>
<evidence type="ECO:0000313" key="3">
    <source>
        <dbReference type="EMBL" id="MBD7983909.1"/>
    </source>
</evidence>
<keyword evidence="1" id="KW-0472">Membrane</keyword>